<comment type="caution">
    <text evidence="2">The sequence shown here is derived from an EMBL/GenBank/DDBJ whole genome shotgun (WGS) entry which is preliminary data.</text>
</comment>
<evidence type="ECO:0000313" key="3">
    <source>
        <dbReference type="Proteomes" id="UP001303115"/>
    </source>
</evidence>
<evidence type="ECO:0000256" key="1">
    <source>
        <dbReference type="SAM" id="SignalP"/>
    </source>
</evidence>
<keyword evidence="3" id="KW-1185">Reference proteome</keyword>
<evidence type="ECO:0000313" key="2">
    <source>
        <dbReference type="EMBL" id="KAK4033332.1"/>
    </source>
</evidence>
<dbReference type="EMBL" id="MU854536">
    <property type="protein sequence ID" value="KAK4033332.1"/>
    <property type="molecule type" value="Genomic_DNA"/>
</dbReference>
<dbReference type="AlphaFoldDB" id="A0AAN6PC81"/>
<name>A0AAN6PC81_9PEZI</name>
<dbReference type="Proteomes" id="UP001303115">
    <property type="component" value="Unassembled WGS sequence"/>
</dbReference>
<gene>
    <name evidence="2" type="ORF">C8A01DRAFT_19694</name>
</gene>
<feature type="chain" id="PRO_5043005082" evidence="1">
    <location>
        <begin position="31"/>
        <end position="95"/>
    </location>
</feature>
<accession>A0AAN6PC81</accession>
<sequence>MDQQHRWRGLALVLLRLTALLLLLPAHASAQFFQPGEGEVWRVGDVKTIEYSTTMTNYTISLWQEVLPKSKSAIAGPVLVRKCRRSCPSPDASLT</sequence>
<proteinExistence type="predicted"/>
<protein>
    <submittedName>
        <fullName evidence="2">Uncharacterized protein</fullName>
    </submittedName>
</protein>
<reference evidence="3" key="1">
    <citation type="journal article" date="2023" name="Mol. Phylogenet. Evol.">
        <title>Genome-scale phylogeny and comparative genomics of the fungal order Sordariales.</title>
        <authorList>
            <person name="Hensen N."/>
            <person name="Bonometti L."/>
            <person name="Westerberg I."/>
            <person name="Brannstrom I.O."/>
            <person name="Guillou S."/>
            <person name="Cros-Aarteil S."/>
            <person name="Calhoun S."/>
            <person name="Haridas S."/>
            <person name="Kuo A."/>
            <person name="Mondo S."/>
            <person name="Pangilinan J."/>
            <person name="Riley R."/>
            <person name="LaButti K."/>
            <person name="Andreopoulos B."/>
            <person name="Lipzen A."/>
            <person name="Chen C."/>
            <person name="Yan M."/>
            <person name="Daum C."/>
            <person name="Ng V."/>
            <person name="Clum A."/>
            <person name="Steindorff A."/>
            <person name="Ohm R.A."/>
            <person name="Martin F."/>
            <person name="Silar P."/>
            <person name="Natvig D.O."/>
            <person name="Lalanne C."/>
            <person name="Gautier V."/>
            <person name="Ament-Velasquez S.L."/>
            <person name="Kruys A."/>
            <person name="Hutchinson M.I."/>
            <person name="Powell A.J."/>
            <person name="Barry K."/>
            <person name="Miller A.N."/>
            <person name="Grigoriev I.V."/>
            <person name="Debuchy R."/>
            <person name="Gladieux P."/>
            <person name="Hiltunen Thoren M."/>
            <person name="Johannesson H."/>
        </authorList>
    </citation>
    <scope>NUCLEOTIDE SEQUENCE [LARGE SCALE GENOMIC DNA]</scope>
    <source>
        <strain evidence="3">CBS 284.82</strain>
    </source>
</reference>
<keyword evidence="1" id="KW-0732">Signal</keyword>
<feature type="signal peptide" evidence="1">
    <location>
        <begin position="1"/>
        <end position="30"/>
    </location>
</feature>
<organism evidence="2 3">
    <name type="scientific">Parachaetomium inaequale</name>
    <dbReference type="NCBI Taxonomy" id="2588326"/>
    <lineage>
        <taxon>Eukaryota</taxon>
        <taxon>Fungi</taxon>
        <taxon>Dikarya</taxon>
        <taxon>Ascomycota</taxon>
        <taxon>Pezizomycotina</taxon>
        <taxon>Sordariomycetes</taxon>
        <taxon>Sordariomycetidae</taxon>
        <taxon>Sordariales</taxon>
        <taxon>Chaetomiaceae</taxon>
        <taxon>Parachaetomium</taxon>
    </lineage>
</organism>